<evidence type="ECO:0000313" key="7">
    <source>
        <dbReference type="EMBL" id="SHH11113.1"/>
    </source>
</evidence>
<dbReference type="InterPro" id="IPR013977">
    <property type="entry name" value="GcvT_C"/>
</dbReference>
<dbReference type="InterPro" id="IPR029043">
    <property type="entry name" value="GcvT/YgfZ_C"/>
</dbReference>
<dbReference type="RefSeq" id="WP_079602669.1">
    <property type="nucleotide sequence ID" value="NZ_LT670817.1"/>
</dbReference>
<dbReference type="GO" id="GO:0016491">
    <property type="term" value="F:oxidoreductase activity"/>
    <property type="evidence" value="ECO:0007669"/>
    <property type="project" value="UniProtKB-KW"/>
</dbReference>
<feature type="domain" description="FAD dependent oxidoreductase central" evidence="6">
    <location>
        <begin position="368"/>
        <end position="423"/>
    </location>
</feature>
<reference evidence="7 8" key="1">
    <citation type="submission" date="2016-11" db="EMBL/GenBank/DDBJ databases">
        <authorList>
            <person name="Jaros S."/>
            <person name="Januszkiewicz K."/>
            <person name="Wedrychowicz H."/>
        </authorList>
    </citation>
    <scope>NUCLEOTIDE SEQUENCE [LARGE SCALE GENOMIC DNA]</scope>
    <source>
        <strain evidence="7 8">GAS138</strain>
    </source>
</reference>
<evidence type="ECO:0000259" key="3">
    <source>
        <dbReference type="Pfam" id="PF01266"/>
    </source>
</evidence>
<dbReference type="PANTHER" id="PTHR43757">
    <property type="entry name" value="AMINOMETHYLTRANSFERASE"/>
    <property type="match status" value="1"/>
</dbReference>
<dbReference type="InterPro" id="IPR028896">
    <property type="entry name" value="GcvT/YgfZ/DmdA"/>
</dbReference>
<accession>A0A1M5QC84</accession>
<dbReference type="Gene3D" id="3.30.70.1400">
    <property type="entry name" value="Aminomethyltransferase beta-barrel domains"/>
    <property type="match status" value="1"/>
</dbReference>
<gene>
    <name evidence="7" type="ORF">SAMN05443248_3718</name>
</gene>
<organism evidence="7 8">
    <name type="scientific">Bradyrhizobium erythrophlei</name>
    <dbReference type="NCBI Taxonomy" id="1437360"/>
    <lineage>
        <taxon>Bacteria</taxon>
        <taxon>Pseudomonadati</taxon>
        <taxon>Pseudomonadota</taxon>
        <taxon>Alphaproteobacteria</taxon>
        <taxon>Hyphomicrobiales</taxon>
        <taxon>Nitrobacteraceae</taxon>
        <taxon>Bradyrhizobium</taxon>
    </lineage>
</organism>
<protein>
    <submittedName>
        <fullName evidence="7">4-methylaminobutanoate oxidase (Formaldehyde-forming)</fullName>
    </submittedName>
</protein>
<dbReference type="OrthoDB" id="9804379at2"/>
<dbReference type="AlphaFoldDB" id="A0A1M5QC84"/>
<feature type="domain" description="FAD dependent oxidoreductase" evidence="3">
    <location>
        <begin position="10"/>
        <end position="365"/>
    </location>
</feature>
<keyword evidence="2" id="KW-0560">Oxidoreductase</keyword>
<evidence type="ECO:0000256" key="1">
    <source>
        <dbReference type="ARBA" id="ARBA00008609"/>
    </source>
</evidence>
<proteinExistence type="inferred from homology"/>
<evidence type="ECO:0000259" key="4">
    <source>
        <dbReference type="Pfam" id="PF01571"/>
    </source>
</evidence>
<dbReference type="PROSITE" id="PS51257">
    <property type="entry name" value="PROKAR_LIPOPROTEIN"/>
    <property type="match status" value="1"/>
</dbReference>
<sequence>MNAIPKQAQVVIVGGGIVGCSVAYHLALRGFKDVVLLERKQLTSGTTWHAAGLVGQLRATHNLTRLAQYTTELYATLEQVSGQATGFRQVGSLALASNGERFEELKRGASMARCFGLDVNVLTPEQASSLWPLLDATDLVGAVHLPRDGQTNPIDTTQALAKAAKAGGARIFENEKVMQIIIENGVAKGVRTSRGEIRSEFVVNCAGMWAQELGASAGTTVPLHAAEHFYIVTEPIAGLPKNLPVLRDADSCAYFKEDAGKLLVGWFEPIAKPWGQTGIPESFEFETLPNDLEHIEPLLEAAVRRVPVLGQAGIQLFFNGPESFTPDDRYLLGETPEVRNLYVAAGFNSIGIQSAGGAGKVLADWIVDGHPPMDLWDVDIRRMMPFQRNRKYLKDRTVEALGLLYAMHWPFRQPESARGVRRSSLHDRLKARGACFGELAGWERANWFAPEGVEPSYQYSFARQNWFDYSSAEHRATRESVALFDQSSFGKFVLEGADAETVLNNICANNVAVAAGQIVYTQWLNERGGIEADLTVTREAEDRYLIVTAAATQTRDFAWLKRNIPAGARAVAYDITSAYAVLGLMGPDSRTVLSRVTDADLSNGAFPFGTSRLIDLGYARVRASRITYVGELGWEIYVPTEFSQGVFDVLCEEGAASNIKLAGYHAMNSLRTEKAYRHWGHDITDEDTPLEAGLGFAVAWSKPGFIGKDALQRQRDAGLKRRLLQFSLEDSQRLLYHNEPIWRDGVIAGRITSGMFGHTIGKSLGMGYVENHGGVVDTAFVKAGNYEIEVAGERIKATASLSAPYDPKNLKVKDVADQDLAKLPVTS</sequence>
<dbReference type="Pfam" id="PF01571">
    <property type="entry name" value="GCV_T"/>
    <property type="match status" value="1"/>
</dbReference>
<dbReference type="SUPFAM" id="SSF101790">
    <property type="entry name" value="Aminomethyltransferase beta-barrel domain"/>
    <property type="match status" value="1"/>
</dbReference>
<dbReference type="Proteomes" id="UP000189796">
    <property type="component" value="Chromosome I"/>
</dbReference>
<evidence type="ECO:0000259" key="5">
    <source>
        <dbReference type="Pfam" id="PF08669"/>
    </source>
</evidence>
<dbReference type="InterPro" id="IPR006222">
    <property type="entry name" value="GCVT_N"/>
</dbReference>
<dbReference type="Gene3D" id="3.30.9.10">
    <property type="entry name" value="D-Amino Acid Oxidase, subunit A, domain 2"/>
    <property type="match status" value="1"/>
</dbReference>
<dbReference type="Pfam" id="PF01266">
    <property type="entry name" value="DAO"/>
    <property type="match status" value="1"/>
</dbReference>
<dbReference type="EMBL" id="LT670817">
    <property type="protein sequence ID" value="SHH11113.1"/>
    <property type="molecule type" value="Genomic_DNA"/>
</dbReference>
<dbReference type="SUPFAM" id="SSF51905">
    <property type="entry name" value="FAD/NAD(P)-binding domain"/>
    <property type="match status" value="1"/>
</dbReference>
<dbReference type="Gene3D" id="3.30.1360.120">
    <property type="entry name" value="Probable tRNA modification gtpase trme, domain 1"/>
    <property type="match status" value="1"/>
</dbReference>
<dbReference type="Gene3D" id="2.40.30.110">
    <property type="entry name" value="Aminomethyltransferase beta-barrel domains"/>
    <property type="match status" value="1"/>
</dbReference>
<dbReference type="PANTHER" id="PTHR43757:SF15">
    <property type="entry name" value="PYRUVATE DEHYDROGENASE PHOSPHATASE REGULATORY SUBUNIT, MITOCHONDRIAL-LIKE"/>
    <property type="match status" value="1"/>
</dbReference>
<dbReference type="SUPFAM" id="SSF54373">
    <property type="entry name" value="FAD-linked reductases, C-terminal domain"/>
    <property type="match status" value="1"/>
</dbReference>
<evidence type="ECO:0000256" key="2">
    <source>
        <dbReference type="ARBA" id="ARBA00023002"/>
    </source>
</evidence>
<feature type="domain" description="Aminomethyltransferase C-terminal" evidence="5">
    <location>
        <begin position="721"/>
        <end position="806"/>
    </location>
</feature>
<dbReference type="InterPro" id="IPR027266">
    <property type="entry name" value="TrmE/GcvT-like"/>
</dbReference>
<dbReference type="Pfam" id="PF16350">
    <property type="entry name" value="FAO_M"/>
    <property type="match status" value="1"/>
</dbReference>
<comment type="similarity">
    <text evidence="1">Belongs to the GcvT family.</text>
</comment>
<dbReference type="InterPro" id="IPR036188">
    <property type="entry name" value="FAD/NAD-bd_sf"/>
</dbReference>
<dbReference type="Pfam" id="PF08669">
    <property type="entry name" value="GCV_T_C"/>
    <property type="match status" value="1"/>
</dbReference>
<dbReference type="SUPFAM" id="SSF103025">
    <property type="entry name" value="Folate-binding domain"/>
    <property type="match status" value="1"/>
</dbReference>
<dbReference type="Gene3D" id="3.50.50.60">
    <property type="entry name" value="FAD/NAD(P)-binding domain"/>
    <property type="match status" value="1"/>
</dbReference>
<feature type="domain" description="GCVT N-terminal" evidence="4">
    <location>
        <begin position="425"/>
        <end position="702"/>
    </location>
</feature>
<dbReference type="InterPro" id="IPR032503">
    <property type="entry name" value="FAO_M"/>
</dbReference>
<name>A0A1M5QC84_9BRAD</name>
<evidence type="ECO:0000259" key="6">
    <source>
        <dbReference type="Pfam" id="PF16350"/>
    </source>
</evidence>
<evidence type="ECO:0000313" key="8">
    <source>
        <dbReference type="Proteomes" id="UP000189796"/>
    </source>
</evidence>
<dbReference type="InterPro" id="IPR006076">
    <property type="entry name" value="FAD-dep_OxRdtase"/>
</dbReference>